<evidence type="ECO:0000313" key="3">
    <source>
        <dbReference type="Proteomes" id="UP001626549"/>
    </source>
</evidence>
<dbReference type="EMBL" id="CP136865">
    <property type="protein sequence ID" value="WOJ97361.1"/>
    <property type="molecule type" value="Genomic_DNA"/>
</dbReference>
<evidence type="ECO:0000256" key="1">
    <source>
        <dbReference type="SAM" id="Phobius"/>
    </source>
</evidence>
<name>A0ABZ0ID59_9GAMM</name>
<keyword evidence="1" id="KW-1133">Transmembrane helix</keyword>
<protein>
    <submittedName>
        <fullName evidence="2">DUF4345 domain-containing protein</fullName>
    </submittedName>
</protein>
<feature type="transmembrane region" description="Helical" evidence="1">
    <location>
        <begin position="48"/>
        <end position="67"/>
    </location>
</feature>
<reference evidence="2 3" key="1">
    <citation type="submission" date="2023-10" db="EMBL/GenBank/DDBJ databases">
        <title>Two novel species belonging to the OM43/NOR5 clade.</title>
        <authorList>
            <person name="Park M."/>
        </authorList>
    </citation>
    <scope>NUCLEOTIDE SEQUENCE [LARGE SCALE GENOMIC DNA]</scope>
    <source>
        <strain evidence="2 3">IMCC45268</strain>
    </source>
</reference>
<dbReference type="RefSeq" id="WP_407328157.1">
    <property type="nucleotide sequence ID" value="NZ_CP136865.1"/>
</dbReference>
<proteinExistence type="predicted"/>
<keyword evidence="1" id="KW-0812">Transmembrane</keyword>
<gene>
    <name evidence="2" type="ORF">R0137_02030</name>
</gene>
<organism evidence="2 3">
    <name type="scientific">Congregibacter brevis</name>
    <dbReference type="NCBI Taxonomy" id="3081201"/>
    <lineage>
        <taxon>Bacteria</taxon>
        <taxon>Pseudomonadati</taxon>
        <taxon>Pseudomonadota</taxon>
        <taxon>Gammaproteobacteria</taxon>
        <taxon>Cellvibrionales</taxon>
        <taxon>Halieaceae</taxon>
        <taxon>Congregibacter</taxon>
    </lineage>
</organism>
<sequence length="143" mass="15251">MKQSIRFALFSAGALLALIGGSLMFTPKSFLEDSGIVLQPEPSLMSELTAPSAVLIVTASLMIFAAFRARYSNLALLVGAAVYGSYGLGRVISMLIHGVPSQSLLIALCLELTIAVVLLALRAKDYSLRVRISSSSDFLERQA</sequence>
<feature type="transmembrane region" description="Helical" evidence="1">
    <location>
        <begin position="74"/>
        <end position="96"/>
    </location>
</feature>
<evidence type="ECO:0000313" key="2">
    <source>
        <dbReference type="EMBL" id="WOJ97361.1"/>
    </source>
</evidence>
<dbReference type="Proteomes" id="UP001626549">
    <property type="component" value="Chromosome"/>
</dbReference>
<keyword evidence="3" id="KW-1185">Reference proteome</keyword>
<dbReference type="Pfam" id="PF14248">
    <property type="entry name" value="DUF4345"/>
    <property type="match status" value="1"/>
</dbReference>
<feature type="transmembrane region" description="Helical" evidence="1">
    <location>
        <begin position="102"/>
        <end position="121"/>
    </location>
</feature>
<dbReference type="InterPro" id="IPR025597">
    <property type="entry name" value="DUF4345"/>
</dbReference>
<accession>A0ABZ0ID59</accession>
<keyword evidence="1" id="KW-0472">Membrane</keyword>